<keyword evidence="1" id="KW-0255">Endonuclease</keyword>
<protein>
    <submittedName>
        <fullName evidence="1">Recombination endonuclease VII</fullName>
    </submittedName>
</protein>
<keyword evidence="1" id="KW-0540">Nuclease</keyword>
<dbReference type="Proteomes" id="UP000007524">
    <property type="component" value="Segment"/>
</dbReference>
<dbReference type="SUPFAM" id="SSF54060">
    <property type="entry name" value="His-Me finger endonucleases"/>
    <property type="match status" value="1"/>
</dbReference>
<dbReference type="KEGG" id="vg:14012674"/>
<name>H6X3P3_9CAUD</name>
<dbReference type="RefSeq" id="YP_007007241.1">
    <property type="nucleotide sequence ID" value="NC_019526.1"/>
</dbReference>
<gene>
    <name evidence="1" type="ORF">RaK2_00086</name>
</gene>
<evidence type="ECO:0000313" key="2">
    <source>
        <dbReference type="Proteomes" id="UP000007524"/>
    </source>
</evidence>
<evidence type="ECO:0000313" key="1">
    <source>
        <dbReference type="EMBL" id="AFA44359.1"/>
    </source>
</evidence>
<dbReference type="GO" id="GO:0004519">
    <property type="term" value="F:endonuclease activity"/>
    <property type="evidence" value="ECO:0007669"/>
    <property type="project" value="UniProtKB-KW"/>
</dbReference>
<keyword evidence="1" id="KW-0378">Hydrolase</keyword>
<organism evidence="1 2">
    <name type="scientific">Klebsiella phage vB_KleM_RaK2</name>
    <dbReference type="NCBI Taxonomy" id="1147094"/>
    <lineage>
        <taxon>Viruses</taxon>
        <taxon>Duplodnaviria</taxon>
        <taxon>Heunggongvirae</taxon>
        <taxon>Uroviricota</taxon>
        <taxon>Caudoviricetes</taxon>
        <taxon>Alcyoneusvirus</taxon>
        <taxon>Alcyoneusvirus RaK2</taxon>
    </lineage>
</organism>
<reference evidence="1 2" key="1">
    <citation type="journal article" date="2012" name="J. Virol.">
        <title>Genome of Klebsiella sp.-Infecting Bacteriophage vB_KleM_RaK2.</title>
        <authorList>
            <person name="Simoliunas E."/>
            <person name="Kaliniene L."/>
            <person name="Truncaite L."/>
            <person name="Klausa V."/>
            <person name="Zajanckauskaite A."/>
            <person name="Meskys R."/>
        </authorList>
    </citation>
    <scope>NUCLEOTIDE SEQUENCE [LARGE SCALE GENOMIC DNA]</scope>
</reference>
<dbReference type="InterPro" id="IPR044925">
    <property type="entry name" value="His-Me_finger_sf"/>
</dbReference>
<keyword evidence="2" id="KW-1185">Reference proteome</keyword>
<dbReference type="EMBL" id="JQ513383">
    <property type="protein sequence ID" value="AFA44359.1"/>
    <property type="molecule type" value="Genomic_DNA"/>
</dbReference>
<dbReference type="GeneID" id="14012674"/>
<sequence length="164" mass="19007">MKRRLKNSNEAAKYRNGKLKEQNGIDPIIGIKIIRPVLDHRHYDTQSCRGVLQNEVNAFEGKVYNSFHQYCKHLTDKPLYEVLRNLADYLEYHDSVSPDEQVIHHTALTVDVNRFKRLPANQQSEILSDLGLVPGSNIKERSKQARKLIQSGQLNMNDIKRDQK</sequence>
<accession>H6X3P3</accession>
<proteinExistence type="predicted"/>
<dbReference type="OrthoDB" id="14712at10239"/>